<organism evidence="2 3">
    <name type="scientific">Martelella alba</name>
    <dbReference type="NCBI Taxonomy" id="2590451"/>
    <lineage>
        <taxon>Bacteria</taxon>
        <taxon>Pseudomonadati</taxon>
        <taxon>Pseudomonadota</taxon>
        <taxon>Alphaproteobacteria</taxon>
        <taxon>Hyphomicrobiales</taxon>
        <taxon>Aurantimonadaceae</taxon>
        <taxon>Martelella</taxon>
    </lineage>
</organism>
<keyword evidence="3" id="KW-1185">Reference proteome</keyword>
<dbReference type="SUPFAM" id="SSF52091">
    <property type="entry name" value="SpoIIaa-like"/>
    <property type="match status" value="1"/>
</dbReference>
<sequence length="102" mass="10972">MAEPLSWQVEGDTLSLEGELDRATLLSLWARRASLPSGVSRLDVSRLRRVDSAGVAALLHLCAFQSRRGGSLAVAGATDRLRTLISLYKLDGILPCLDAPAR</sequence>
<dbReference type="InterPro" id="IPR052746">
    <property type="entry name" value="MlaB_ABC_Transporter"/>
</dbReference>
<evidence type="ECO:0000259" key="1">
    <source>
        <dbReference type="PROSITE" id="PS50801"/>
    </source>
</evidence>
<dbReference type="InterPro" id="IPR049743">
    <property type="entry name" value="MlaB"/>
</dbReference>
<feature type="domain" description="STAS" evidence="1">
    <location>
        <begin position="14"/>
        <end position="102"/>
    </location>
</feature>
<dbReference type="Proteomes" id="UP000305202">
    <property type="component" value="Unassembled WGS sequence"/>
</dbReference>
<name>A0ABY2SS13_9HYPH</name>
<dbReference type="NCBIfam" id="NF033618">
    <property type="entry name" value="mlaB_1"/>
    <property type="match status" value="1"/>
</dbReference>
<dbReference type="InterPro" id="IPR036513">
    <property type="entry name" value="STAS_dom_sf"/>
</dbReference>
<dbReference type="PANTHER" id="PTHR35849:SF1">
    <property type="entry name" value="INTERMEMBRANE PHOSPHOLIPID TRANSPORT SYSTEM BINDING PROTEIN MLAB"/>
    <property type="match status" value="1"/>
</dbReference>
<comment type="caution">
    <text evidence="2">The sequence shown here is derived from an EMBL/GenBank/DDBJ whole genome shotgun (WGS) entry which is preliminary data.</text>
</comment>
<evidence type="ECO:0000313" key="2">
    <source>
        <dbReference type="EMBL" id="TKI06910.1"/>
    </source>
</evidence>
<dbReference type="Pfam" id="PF13466">
    <property type="entry name" value="STAS_2"/>
    <property type="match status" value="1"/>
</dbReference>
<dbReference type="PANTHER" id="PTHR35849">
    <property type="entry name" value="BLR2341 PROTEIN"/>
    <property type="match status" value="1"/>
</dbReference>
<dbReference type="RefSeq" id="WP_136989657.1">
    <property type="nucleotide sequence ID" value="NZ_SZPQ01000009.1"/>
</dbReference>
<dbReference type="EMBL" id="SZPQ01000009">
    <property type="protein sequence ID" value="TKI06910.1"/>
    <property type="molecule type" value="Genomic_DNA"/>
</dbReference>
<evidence type="ECO:0000313" key="3">
    <source>
        <dbReference type="Proteomes" id="UP000305202"/>
    </source>
</evidence>
<dbReference type="PROSITE" id="PS50801">
    <property type="entry name" value="STAS"/>
    <property type="match status" value="1"/>
</dbReference>
<reference evidence="2 3" key="1">
    <citation type="submission" date="2019-04" db="EMBL/GenBank/DDBJ databases">
        <authorList>
            <person name="Li M."/>
            <person name="Gao C."/>
        </authorList>
    </citation>
    <scope>NUCLEOTIDE SEQUENCE [LARGE SCALE GENOMIC DNA]</scope>
    <source>
        <strain evidence="2 3">BGMRC 2031</strain>
    </source>
</reference>
<dbReference type="Gene3D" id="3.30.750.24">
    <property type="entry name" value="STAS domain"/>
    <property type="match status" value="1"/>
</dbReference>
<dbReference type="CDD" id="cd07043">
    <property type="entry name" value="STAS_anti-anti-sigma_factors"/>
    <property type="match status" value="1"/>
</dbReference>
<dbReference type="InterPro" id="IPR058548">
    <property type="entry name" value="MlaB-like_STAS"/>
</dbReference>
<protein>
    <submittedName>
        <fullName evidence="2">Lipid asymmetry maintenance protein MlaB</fullName>
    </submittedName>
</protein>
<dbReference type="InterPro" id="IPR002645">
    <property type="entry name" value="STAS_dom"/>
</dbReference>
<proteinExistence type="predicted"/>
<accession>A0ABY2SS13</accession>
<gene>
    <name evidence="2" type="primary">mlaB</name>
    <name evidence="2" type="ORF">FCN80_08120</name>
</gene>